<dbReference type="OrthoDB" id="4062651at2759"/>
<sequence length="549" mass="60968">MAFFIADNKKAPNGSYGRFLGLVDPNAPNSSRFFAVEFDTHQTLKFADPSSSHIGININSLKSSRYLDSKPPAYPELFLYNNYTFTAWIEYDAGECHIKVWMSNSTSASRPPSPCLNLTHNLPHVFQDYMYVGFSATSNASNDSMEGLVLNAWNFTLYPPVSSGRKTKLIVVPLVVIVFAVLLLYTVLCTSIPNKLRKLWGIMLTLHKRNANIDTSFEQHVHHPALRKYSYNELKLACGDFDIANEIGRGAFSIVYKATLLNGQTVAIKKLKEGCRIKDLFSAELKVISTLRHKNLLPLLGWCYQEGGSTALLVYEYMSKGSLHHLLSKGTLSSEVRLEILAGVASALEYLHAHAYSSTCVVHRDVKAANVLLTDKFKAVLGDFGLACLICNDDSAGATTAMGSLGYVAPEVLQHKKATDKSDVYSYGVLVLVVATGRPAVARGPMSSTSVQPVYDTVVNWVRTKNELMEALDLRMCEGMADSERIKWRQVLQMGLTCLTESPEVRPQMSEISKAFQEGGSFSWTHLPQHGLHIFSHCKKIHSFLLFFI</sequence>
<feature type="transmembrane region" description="Helical" evidence="14">
    <location>
        <begin position="169"/>
        <end position="188"/>
    </location>
</feature>
<dbReference type="InterPro" id="IPR000719">
    <property type="entry name" value="Prot_kinase_dom"/>
</dbReference>
<keyword evidence="10 13" id="KW-0067">ATP-binding</keyword>
<dbReference type="Proteomes" id="UP000886520">
    <property type="component" value="Chromosome 8"/>
</dbReference>
<evidence type="ECO:0000256" key="3">
    <source>
        <dbReference type="ARBA" id="ARBA00010217"/>
    </source>
</evidence>
<dbReference type="InterPro" id="IPR011009">
    <property type="entry name" value="Kinase-like_dom_sf"/>
</dbReference>
<keyword evidence="5 14" id="KW-0812">Transmembrane</keyword>
<dbReference type="PROSITE" id="PS00107">
    <property type="entry name" value="PROTEIN_KINASE_ATP"/>
    <property type="match status" value="1"/>
</dbReference>
<evidence type="ECO:0000256" key="7">
    <source>
        <dbReference type="ARBA" id="ARBA00022734"/>
    </source>
</evidence>
<keyword evidence="8 13" id="KW-0547">Nucleotide-binding</keyword>
<feature type="binding site" evidence="13">
    <location>
        <position position="270"/>
    </location>
    <ligand>
        <name>ATP</name>
        <dbReference type="ChEBI" id="CHEBI:30616"/>
    </ligand>
</feature>
<name>A0A9D4UZL1_ADICA</name>
<dbReference type="SUPFAM" id="SSF56112">
    <property type="entry name" value="Protein kinase-like (PK-like)"/>
    <property type="match status" value="1"/>
</dbReference>
<comment type="similarity">
    <text evidence="2">In the N-terminal section; belongs to the leguminous lectin family.</text>
</comment>
<dbReference type="Gene3D" id="3.30.200.20">
    <property type="entry name" value="Phosphorylase Kinase, domain 1"/>
    <property type="match status" value="1"/>
</dbReference>
<dbReference type="InterPro" id="IPR050528">
    <property type="entry name" value="L-type_Lectin-RKs"/>
</dbReference>
<accession>A0A9D4UZL1</accession>
<evidence type="ECO:0000256" key="12">
    <source>
        <dbReference type="ARBA" id="ARBA00023136"/>
    </source>
</evidence>
<keyword evidence="11 14" id="KW-1133">Transmembrane helix</keyword>
<evidence type="ECO:0000256" key="10">
    <source>
        <dbReference type="ARBA" id="ARBA00022840"/>
    </source>
</evidence>
<comment type="caution">
    <text evidence="16">The sequence shown here is derived from an EMBL/GenBank/DDBJ whole genome shotgun (WGS) entry which is preliminary data.</text>
</comment>
<dbReference type="PROSITE" id="PS00108">
    <property type="entry name" value="PROTEIN_KINASE_ST"/>
    <property type="match status" value="1"/>
</dbReference>
<dbReference type="SMART" id="SM00220">
    <property type="entry name" value="S_TKc"/>
    <property type="match status" value="1"/>
</dbReference>
<dbReference type="SUPFAM" id="SSF49899">
    <property type="entry name" value="Concanavalin A-like lectins/glucanases"/>
    <property type="match status" value="1"/>
</dbReference>
<proteinExistence type="inferred from homology"/>
<evidence type="ECO:0000259" key="15">
    <source>
        <dbReference type="PROSITE" id="PS50011"/>
    </source>
</evidence>
<gene>
    <name evidence="16" type="ORF">GOP47_0009105</name>
</gene>
<evidence type="ECO:0000313" key="16">
    <source>
        <dbReference type="EMBL" id="KAI5077040.1"/>
    </source>
</evidence>
<dbReference type="AlphaFoldDB" id="A0A9D4UZL1"/>
<dbReference type="Gene3D" id="1.10.510.10">
    <property type="entry name" value="Transferase(Phosphotransferase) domain 1"/>
    <property type="match status" value="1"/>
</dbReference>
<dbReference type="GO" id="GO:0030246">
    <property type="term" value="F:carbohydrate binding"/>
    <property type="evidence" value="ECO:0007669"/>
    <property type="project" value="UniProtKB-KW"/>
</dbReference>
<comment type="subcellular location">
    <subcellularLocation>
        <location evidence="1">Membrane</location>
        <topology evidence="1">Single-pass type I membrane protein</topology>
    </subcellularLocation>
</comment>
<dbReference type="InterPro" id="IPR001220">
    <property type="entry name" value="Legume_lectin_dom"/>
</dbReference>
<dbReference type="InterPro" id="IPR017441">
    <property type="entry name" value="Protein_kinase_ATP_BS"/>
</dbReference>
<dbReference type="GO" id="GO:0005524">
    <property type="term" value="F:ATP binding"/>
    <property type="evidence" value="ECO:0007669"/>
    <property type="project" value="UniProtKB-UniRule"/>
</dbReference>
<keyword evidence="17" id="KW-1185">Reference proteome</keyword>
<keyword evidence="9" id="KW-0418">Kinase</keyword>
<organism evidence="16 17">
    <name type="scientific">Adiantum capillus-veneris</name>
    <name type="common">Maidenhair fern</name>
    <dbReference type="NCBI Taxonomy" id="13818"/>
    <lineage>
        <taxon>Eukaryota</taxon>
        <taxon>Viridiplantae</taxon>
        <taxon>Streptophyta</taxon>
        <taxon>Embryophyta</taxon>
        <taxon>Tracheophyta</taxon>
        <taxon>Polypodiopsida</taxon>
        <taxon>Polypodiidae</taxon>
        <taxon>Polypodiales</taxon>
        <taxon>Pteridineae</taxon>
        <taxon>Pteridaceae</taxon>
        <taxon>Vittarioideae</taxon>
        <taxon>Adiantum</taxon>
    </lineage>
</organism>
<evidence type="ECO:0000256" key="2">
    <source>
        <dbReference type="ARBA" id="ARBA00008536"/>
    </source>
</evidence>
<dbReference type="InterPro" id="IPR013320">
    <property type="entry name" value="ConA-like_dom_sf"/>
</dbReference>
<protein>
    <recommendedName>
        <fullName evidence="15">Protein kinase domain-containing protein</fullName>
    </recommendedName>
</protein>
<evidence type="ECO:0000256" key="11">
    <source>
        <dbReference type="ARBA" id="ARBA00022989"/>
    </source>
</evidence>
<dbReference type="PANTHER" id="PTHR27007">
    <property type="match status" value="1"/>
</dbReference>
<reference evidence="16" key="1">
    <citation type="submission" date="2021-01" db="EMBL/GenBank/DDBJ databases">
        <title>Adiantum capillus-veneris genome.</title>
        <authorList>
            <person name="Fang Y."/>
            <person name="Liao Q."/>
        </authorList>
    </citation>
    <scope>NUCLEOTIDE SEQUENCE</scope>
    <source>
        <strain evidence="16">H3</strain>
        <tissue evidence="16">Leaf</tissue>
    </source>
</reference>
<evidence type="ECO:0000313" key="17">
    <source>
        <dbReference type="Proteomes" id="UP000886520"/>
    </source>
</evidence>
<dbReference type="GO" id="GO:0016020">
    <property type="term" value="C:membrane"/>
    <property type="evidence" value="ECO:0007669"/>
    <property type="project" value="UniProtKB-SubCell"/>
</dbReference>
<evidence type="ECO:0000256" key="13">
    <source>
        <dbReference type="PROSITE-ProRule" id="PRU10141"/>
    </source>
</evidence>
<evidence type="ECO:0000256" key="9">
    <source>
        <dbReference type="ARBA" id="ARBA00022777"/>
    </source>
</evidence>
<evidence type="ECO:0000256" key="8">
    <source>
        <dbReference type="ARBA" id="ARBA00022741"/>
    </source>
</evidence>
<feature type="domain" description="Protein kinase" evidence="15">
    <location>
        <begin position="241"/>
        <end position="545"/>
    </location>
</feature>
<keyword evidence="4" id="KW-0808">Transferase</keyword>
<comment type="similarity">
    <text evidence="3">In the C-terminal section; belongs to the protein kinase superfamily. Ser/Thr protein kinase family.</text>
</comment>
<keyword evidence="12 14" id="KW-0472">Membrane</keyword>
<evidence type="ECO:0000256" key="6">
    <source>
        <dbReference type="ARBA" id="ARBA00022729"/>
    </source>
</evidence>
<evidence type="ECO:0000256" key="14">
    <source>
        <dbReference type="SAM" id="Phobius"/>
    </source>
</evidence>
<dbReference type="Gene3D" id="2.60.120.200">
    <property type="match status" value="1"/>
</dbReference>
<keyword evidence="6" id="KW-0732">Signal</keyword>
<dbReference type="InterPro" id="IPR008271">
    <property type="entry name" value="Ser/Thr_kinase_AS"/>
</dbReference>
<evidence type="ECO:0000256" key="4">
    <source>
        <dbReference type="ARBA" id="ARBA00022679"/>
    </source>
</evidence>
<keyword evidence="7" id="KW-0430">Lectin</keyword>
<dbReference type="Pfam" id="PF00139">
    <property type="entry name" value="Lectin_legB"/>
    <property type="match status" value="1"/>
</dbReference>
<evidence type="ECO:0000256" key="5">
    <source>
        <dbReference type="ARBA" id="ARBA00022692"/>
    </source>
</evidence>
<dbReference type="Pfam" id="PF00069">
    <property type="entry name" value="Pkinase"/>
    <property type="match status" value="1"/>
</dbReference>
<evidence type="ECO:0000256" key="1">
    <source>
        <dbReference type="ARBA" id="ARBA00004479"/>
    </source>
</evidence>
<dbReference type="PROSITE" id="PS50011">
    <property type="entry name" value="PROTEIN_KINASE_DOM"/>
    <property type="match status" value="1"/>
</dbReference>
<dbReference type="GO" id="GO:0004672">
    <property type="term" value="F:protein kinase activity"/>
    <property type="evidence" value="ECO:0007669"/>
    <property type="project" value="InterPro"/>
</dbReference>
<dbReference type="EMBL" id="JABFUD020000008">
    <property type="protein sequence ID" value="KAI5077040.1"/>
    <property type="molecule type" value="Genomic_DNA"/>
</dbReference>